<accession>A0ABT8MCF6</accession>
<name>A0ABT8MCF6_9EURY</name>
<reference evidence="1" key="1">
    <citation type="submission" date="2019-05" db="EMBL/GenBank/DDBJ databases">
        <title>Methanoculleus sp. FWC-SCC1, a methanogenic archaeon isolated from deep marine cold seep.</title>
        <authorList>
            <person name="Chen Y.-W."/>
            <person name="Chen S.-C."/>
            <person name="Teng N.-H."/>
            <person name="Lai M.-C."/>
        </authorList>
    </citation>
    <scope>NUCLEOTIDE SEQUENCE</scope>
    <source>
        <strain evidence="1">FWC-SCC1</strain>
    </source>
</reference>
<dbReference type="Proteomes" id="UP001168338">
    <property type="component" value="Unassembled WGS sequence"/>
</dbReference>
<evidence type="ECO:0008006" key="3">
    <source>
        <dbReference type="Google" id="ProtNLM"/>
    </source>
</evidence>
<evidence type="ECO:0000313" key="2">
    <source>
        <dbReference type="Proteomes" id="UP001168338"/>
    </source>
</evidence>
<keyword evidence="2" id="KW-1185">Reference proteome</keyword>
<comment type="caution">
    <text evidence="1">The sequence shown here is derived from an EMBL/GenBank/DDBJ whole genome shotgun (WGS) entry which is preliminary data.</text>
</comment>
<proteinExistence type="predicted"/>
<gene>
    <name evidence="1" type="ORF">FGU65_12050</name>
</gene>
<protein>
    <recommendedName>
        <fullName evidence="3">Tetratricopeptide repeat protein</fullName>
    </recommendedName>
</protein>
<organism evidence="1 2">
    <name type="scientific">Methanoculleus frigidifontis</name>
    <dbReference type="NCBI Taxonomy" id="2584085"/>
    <lineage>
        <taxon>Archaea</taxon>
        <taxon>Methanobacteriati</taxon>
        <taxon>Methanobacteriota</taxon>
        <taxon>Stenosarchaea group</taxon>
        <taxon>Methanomicrobia</taxon>
        <taxon>Methanomicrobiales</taxon>
        <taxon>Methanomicrobiaceae</taxon>
        <taxon>Methanoculleus</taxon>
    </lineage>
</organism>
<dbReference type="EMBL" id="VCYH01000008">
    <property type="protein sequence ID" value="MDN7025614.1"/>
    <property type="molecule type" value="Genomic_DNA"/>
</dbReference>
<evidence type="ECO:0000313" key="1">
    <source>
        <dbReference type="EMBL" id="MDN7025614.1"/>
    </source>
</evidence>
<dbReference type="RefSeq" id="WP_301664775.1">
    <property type="nucleotide sequence ID" value="NZ_VCYH01000008.1"/>
</dbReference>
<sequence length="396" mass="45916">MATPWQPEAIQNRRLEQLKASMNEYIERSIDKIEGNLPVFFGHVAATLDKSFPSLPDRTYDEFIDAITLTLLNTTRQQPNVEFLEKVLRHAMGNKRRRQGRATLDIIAGLKLISSGNYSQGLEYLLKYRNIDARINTTIAYCFYRQGSHRIQTNQPAKAAQPRDMELHAREEMIALIRANPPVNRLKIFNYRDSQLDKIFWHMHGRALEWFPSEPAFLRLGIRKARVDGDLQRRRHLIALATERFHDDKQFLIEAYTFEIEQRNGIGAAGIVKQMMQQYPDDREPIYFGMKLAIFGAQASSYYSFRKLAILKEFPERLLLLLDTAFELMCGRQSEAALCYEEAKKTFSRRNHYAAALEYIFRDTLDSDAERAKRAKGSFIASIDHYCMQTLGIAQD</sequence>